<dbReference type="AlphaFoldDB" id="A0A3P6D424"/>
<protein>
    <submittedName>
        <fullName evidence="2">Uncharacterized protein</fullName>
    </submittedName>
</protein>
<evidence type="ECO:0000313" key="2">
    <source>
        <dbReference type="EMBL" id="CAG7890917.1"/>
    </source>
</evidence>
<keyword evidence="1" id="KW-1133">Transmembrane helix</keyword>
<dbReference type="EMBL" id="LR031670">
    <property type="protein sequence ID" value="VDD25887.1"/>
    <property type="molecule type" value="Genomic_DNA"/>
</dbReference>
<sequence>CGRSGSPVCVSRGRWSWGIALSLGVSGVAASSIIPKLDFVGFARLVRDSVENLGGVRCILPAARVAYRMILGAWRCLVLRCRLSRQAAPSLSSPVHGVGV</sequence>
<dbReference type="Proteomes" id="UP000694005">
    <property type="component" value="Chromosome A01"/>
</dbReference>
<feature type="non-terminal residue" evidence="3">
    <location>
        <position position="1"/>
    </location>
</feature>
<keyword evidence="1" id="KW-0472">Membrane</keyword>
<reference evidence="3" key="1">
    <citation type="submission" date="2018-11" db="EMBL/GenBank/DDBJ databases">
        <authorList>
            <consortium name="Genoscope - CEA"/>
            <person name="William W."/>
        </authorList>
    </citation>
    <scope>NUCLEOTIDE SEQUENCE</scope>
</reference>
<accession>A0A3P6D424</accession>
<feature type="transmembrane region" description="Helical" evidence="1">
    <location>
        <begin position="15"/>
        <end position="34"/>
    </location>
</feature>
<name>A0A3P6D424_BRACM</name>
<proteinExistence type="predicted"/>
<keyword evidence="1" id="KW-0812">Transmembrane</keyword>
<evidence type="ECO:0000256" key="1">
    <source>
        <dbReference type="SAM" id="Phobius"/>
    </source>
</evidence>
<organism evidence="3">
    <name type="scientific">Brassica campestris</name>
    <name type="common">Field mustard</name>
    <dbReference type="NCBI Taxonomy" id="3711"/>
    <lineage>
        <taxon>Eukaryota</taxon>
        <taxon>Viridiplantae</taxon>
        <taxon>Streptophyta</taxon>
        <taxon>Embryophyta</taxon>
        <taxon>Tracheophyta</taxon>
        <taxon>Spermatophyta</taxon>
        <taxon>Magnoliopsida</taxon>
        <taxon>eudicotyledons</taxon>
        <taxon>Gunneridae</taxon>
        <taxon>Pentapetalae</taxon>
        <taxon>rosids</taxon>
        <taxon>malvids</taxon>
        <taxon>Brassicales</taxon>
        <taxon>Brassicaceae</taxon>
        <taxon>Brassiceae</taxon>
        <taxon>Brassica</taxon>
    </lineage>
</organism>
<gene>
    <name evidence="2" type="ORF">BRAPAZ1V2_A01P49930.2</name>
    <name evidence="3" type="ORF">BRASC132T45507Z</name>
</gene>
<dbReference type="EMBL" id="LS974617">
    <property type="protein sequence ID" value="CAG7890917.1"/>
    <property type="molecule type" value="Genomic_DNA"/>
</dbReference>
<evidence type="ECO:0000313" key="3">
    <source>
        <dbReference type="EMBL" id="VDD25887.1"/>
    </source>
</evidence>
<dbReference type="Gramene" id="A01p49930.2_BraZ1">
    <property type="protein sequence ID" value="A01p49930.2_BraZ1.CDS.1"/>
    <property type="gene ID" value="A01g49930.2_BraZ1"/>
</dbReference>